<dbReference type="InterPro" id="IPR012347">
    <property type="entry name" value="Ferritin-like"/>
</dbReference>
<keyword evidence="2" id="KW-0732">Signal</keyword>
<organism evidence="4 5">
    <name type="scientific">Azoarcus indigens</name>
    <dbReference type="NCBI Taxonomy" id="29545"/>
    <lineage>
        <taxon>Bacteria</taxon>
        <taxon>Pseudomonadati</taxon>
        <taxon>Pseudomonadota</taxon>
        <taxon>Betaproteobacteria</taxon>
        <taxon>Rhodocyclales</taxon>
        <taxon>Zoogloeaceae</taxon>
        <taxon>Azoarcus</taxon>
    </lineage>
</organism>
<feature type="compositionally biased region" description="Low complexity" evidence="1">
    <location>
        <begin position="22"/>
        <end position="53"/>
    </location>
</feature>
<sequence length="205" mass="21976">MTRHLVKTSLAAACALLLASGATAADTQPANPQTTPRTPTTTPGVTPGPTTQPRADSELPRADRSFLEDAAHAGHTEIEGSKLAEQKAASPEVKAFARKMIQDHTKVAEELSTLAARKGFKLPDGPSLTQKTELTALRALSGDTFDKMYASRIGVAAHENTVELFRRASQEAQDQEVRAFAAKHLPTLEHHLQDAQALHGKVDTK</sequence>
<protein>
    <submittedName>
        <fullName evidence="4">Putative membrane protein</fullName>
    </submittedName>
</protein>
<evidence type="ECO:0000313" key="5">
    <source>
        <dbReference type="Proteomes" id="UP000295129"/>
    </source>
</evidence>
<dbReference type="InterPro" id="IPR025419">
    <property type="entry name" value="DUF4142"/>
</dbReference>
<feature type="region of interest" description="Disordered" evidence="1">
    <location>
        <begin position="22"/>
        <end position="87"/>
    </location>
</feature>
<gene>
    <name evidence="4" type="ORF">C7389_101530</name>
</gene>
<feature type="signal peptide" evidence="2">
    <location>
        <begin position="1"/>
        <end position="24"/>
    </location>
</feature>
<evidence type="ECO:0000259" key="3">
    <source>
        <dbReference type="Pfam" id="PF13628"/>
    </source>
</evidence>
<feature type="compositionally biased region" description="Basic and acidic residues" evidence="1">
    <location>
        <begin position="55"/>
        <end position="85"/>
    </location>
</feature>
<dbReference type="Proteomes" id="UP000295129">
    <property type="component" value="Unassembled WGS sequence"/>
</dbReference>
<comment type="caution">
    <text evidence="4">The sequence shown here is derived from an EMBL/GenBank/DDBJ whole genome shotgun (WGS) entry which is preliminary data.</text>
</comment>
<reference evidence="4 5" key="1">
    <citation type="submission" date="2019-03" db="EMBL/GenBank/DDBJ databases">
        <title>Genomic Encyclopedia of Type Strains, Phase IV (KMG-IV): sequencing the most valuable type-strain genomes for metagenomic binning, comparative biology and taxonomic classification.</title>
        <authorList>
            <person name="Goeker M."/>
        </authorList>
    </citation>
    <scope>NUCLEOTIDE SEQUENCE [LARGE SCALE GENOMIC DNA]</scope>
    <source>
        <strain evidence="4 5">DSM 12121</strain>
    </source>
</reference>
<dbReference type="RefSeq" id="WP_133588049.1">
    <property type="nucleotide sequence ID" value="NZ_SNVV01000001.1"/>
</dbReference>
<dbReference type="Gene3D" id="1.20.1260.10">
    <property type="match status" value="1"/>
</dbReference>
<dbReference type="AlphaFoldDB" id="A0A4R6EFS4"/>
<dbReference type="OrthoDB" id="118677at2"/>
<dbReference type="PANTHER" id="PTHR38593:SF1">
    <property type="entry name" value="BLR2558 PROTEIN"/>
    <property type="match status" value="1"/>
</dbReference>
<dbReference type="PANTHER" id="PTHR38593">
    <property type="entry name" value="BLR2558 PROTEIN"/>
    <property type="match status" value="1"/>
</dbReference>
<dbReference type="Pfam" id="PF13628">
    <property type="entry name" value="DUF4142"/>
    <property type="match status" value="1"/>
</dbReference>
<name>A0A4R6EFS4_9RHOO</name>
<evidence type="ECO:0000313" key="4">
    <source>
        <dbReference type="EMBL" id="TDN57144.1"/>
    </source>
</evidence>
<evidence type="ECO:0000256" key="2">
    <source>
        <dbReference type="SAM" id="SignalP"/>
    </source>
</evidence>
<accession>A0A4R6EFS4</accession>
<dbReference type="EMBL" id="SNVV01000001">
    <property type="protein sequence ID" value="TDN57144.1"/>
    <property type="molecule type" value="Genomic_DNA"/>
</dbReference>
<feature type="chain" id="PRO_5020313383" evidence="2">
    <location>
        <begin position="25"/>
        <end position="205"/>
    </location>
</feature>
<evidence type="ECO:0000256" key="1">
    <source>
        <dbReference type="SAM" id="MobiDB-lite"/>
    </source>
</evidence>
<keyword evidence="5" id="KW-1185">Reference proteome</keyword>
<feature type="domain" description="DUF4142" evidence="3">
    <location>
        <begin position="62"/>
        <end position="198"/>
    </location>
</feature>
<proteinExistence type="predicted"/>